<dbReference type="InterPro" id="IPR050639">
    <property type="entry name" value="SSR_resolvase"/>
</dbReference>
<comment type="caution">
    <text evidence="4">The sequence shown here is derived from an EMBL/GenBank/DDBJ whole genome shotgun (WGS) entry which is preliminary data.</text>
</comment>
<dbReference type="PROSITE" id="PS51736">
    <property type="entry name" value="RECOMBINASES_3"/>
    <property type="match status" value="1"/>
</dbReference>
<dbReference type="Proteomes" id="UP000250006">
    <property type="component" value="Unassembled WGS sequence"/>
</dbReference>
<feature type="domain" description="Recombinase" evidence="3">
    <location>
        <begin position="166"/>
        <end position="271"/>
    </location>
</feature>
<evidence type="ECO:0000256" key="1">
    <source>
        <dbReference type="SAM" id="Coils"/>
    </source>
</evidence>
<dbReference type="Gene3D" id="3.40.50.1390">
    <property type="entry name" value="Resolvase, N-terminal catalytic domain"/>
    <property type="match status" value="1"/>
</dbReference>
<evidence type="ECO:0000313" key="5">
    <source>
        <dbReference type="Proteomes" id="UP000250006"/>
    </source>
</evidence>
<dbReference type="Gene3D" id="3.90.1750.20">
    <property type="entry name" value="Putative Large Serine Recombinase, Chain B, Domain 2"/>
    <property type="match status" value="1"/>
</dbReference>
<evidence type="ECO:0000313" key="4">
    <source>
        <dbReference type="EMBL" id="SPT53824.1"/>
    </source>
</evidence>
<sequence>MTRQKKFKPNDNNLAIAYYRFSSHSQNEASIDQQREQAQAFAEAHGYHIVKEYEDAAMSGTTSDRPQYQLMLSEVGTIRPAVLILWKTDRLGRDRYELADAKRRIRDAGCRVCLIAEPTPDDSPESVLMETMMEGMAEFYSRQLSQNIRRGMTYNAEHALYNGHKVWGYGVDDEKHYVVDDSVAPFVLDMFTRYADGEAMQSICDDFNAKGLRTMRGALFGVKTMNKLLKNRAYIGEYRHGGVTVEGGMPQIVDEELFDRAQRRLAENKRNGSRRKASAQAQDAPRYWLTGKLYCGECGGSMQGVSGTSKTGAKHYYYYCKEQRAKRCTKRPVRKEWIEDAVTGVLKGLLDDSENLASIAVDAAKYYEDNYKSTEYLSSLEQQRRDVEKGLANFVKAIEAGIFNEATQRRMAELQERKDALNDAIEAETVRQSLFEDEHSIKAYFARFLHADFDNPEVRDSVLEYFVDKIYLHEDRLVVTSWYSEDNREVPMEVLNGETEDPFAEGEAVKFDCFPFESTKCLLALIYSRASRHVVVFLCHFGPCE</sequence>
<dbReference type="InterPro" id="IPR006119">
    <property type="entry name" value="Resolv_N"/>
</dbReference>
<dbReference type="InterPro" id="IPR025827">
    <property type="entry name" value="Zn_ribbon_recom_dom"/>
</dbReference>
<dbReference type="CDD" id="cd00338">
    <property type="entry name" value="Ser_Recombinase"/>
    <property type="match status" value="1"/>
</dbReference>
<accession>A0ABY1VNX2</accession>
<keyword evidence="1" id="KW-0175">Coiled coil</keyword>
<dbReference type="Pfam" id="PF13408">
    <property type="entry name" value="Zn_ribbon_recom"/>
    <property type="match status" value="1"/>
</dbReference>
<protein>
    <submittedName>
        <fullName evidence="4">Resolvase, N terminal domain</fullName>
    </submittedName>
</protein>
<reference evidence="4 5" key="1">
    <citation type="submission" date="2018-06" db="EMBL/GenBank/DDBJ databases">
        <authorList>
            <consortium name="Pathogen Informatics"/>
            <person name="Doyle S."/>
        </authorList>
    </citation>
    <scope>NUCLEOTIDE SEQUENCE [LARGE SCALE GENOMIC DNA]</scope>
    <source>
        <strain evidence="4 5">NCTC11535</strain>
    </source>
</reference>
<feature type="coiled-coil region" evidence="1">
    <location>
        <begin position="404"/>
        <end position="431"/>
    </location>
</feature>
<dbReference type="EMBL" id="UAPQ01000008">
    <property type="protein sequence ID" value="SPT53824.1"/>
    <property type="molecule type" value="Genomic_DNA"/>
</dbReference>
<organism evidence="4 5">
    <name type="scientific">Actinomyces bovis</name>
    <dbReference type="NCBI Taxonomy" id="1658"/>
    <lineage>
        <taxon>Bacteria</taxon>
        <taxon>Bacillati</taxon>
        <taxon>Actinomycetota</taxon>
        <taxon>Actinomycetes</taxon>
        <taxon>Actinomycetales</taxon>
        <taxon>Actinomycetaceae</taxon>
        <taxon>Actinomyces</taxon>
    </lineage>
</organism>
<dbReference type="PANTHER" id="PTHR30461:SF23">
    <property type="entry name" value="DNA RECOMBINASE-RELATED"/>
    <property type="match status" value="1"/>
</dbReference>
<evidence type="ECO:0000259" key="2">
    <source>
        <dbReference type="PROSITE" id="PS51736"/>
    </source>
</evidence>
<dbReference type="InterPro" id="IPR036162">
    <property type="entry name" value="Resolvase-like_N_sf"/>
</dbReference>
<evidence type="ECO:0000259" key="3">
    <source>
        <dbReference type="PROSITE" id="PS51737"/>
    </source>
</evidence>
<dbReference type="RefSeq" id="WP_111836760.1">
    <property type="nucleotide sequence ID" value="NZ_UAPQ01000008.1"/>
</dbReference>
<feature type="domain" description="Resolvase/invertase-type recombinase catalytic" evidence="2">
    <location>
        <begin position="14"/>
        <end position="159"/>
    </location>
</feature>
<dbReference type="InterPro" id="IPR038109">
    <property type="entry name" value="DNA_bind_recomb_sf"/>
</dbReference>
<dbReference type="Pfam" id="PF00239">
    <property type="entry name" value="Resolvase"/>
    <property type="match status" value="1"/>
</dbReference>
<dbReference type="PROSITE" id="PS51737">
    <property type="entry name" value="RECOMBINASE_DNA_BIND"/>
    <property type="match status" value="1"/>
</dbReference>
<keyword evidence="5" id="KW-1185">Reference proteome</keyword>
<dbReference type="SUPFAM" id="SSF53041">
    <property type="entry name" value="Resolvase-like"/>
    <property type="match status" value="1"/>
</dbReference>
<dbReference type="PANTHER" id="PTHR30461">
    <property type="entry name" value="DNA-INVERTASE FROM LAMBDOID PROPHAGE"/>
    <property type="match status" value="1"/>
</dbReference>
<dbReference type="Pfam" id="PF07508">
    <property type="entry name" value="Recombinase"/>
    <property type="match status" value="1"/>
</dbReference>
<dbReference type="SMART" id="SM00857">
    <property type="entry name" value="Resolvase"/>
    <property type="match status" value="1"/>
</dbReference>
<dbReference type="InterPro" id="IPR011109">
    <property type="entry name" value="DNA_bind_recombinase_dom"/>
</dbReference>
<name>A0ABY1VNX2_9ACTO</name>
<proteinExistence type="predicted"/>
<gene>
    <name evidence="4" type="ORF">NCTC11535_01509</name>
</gene>